<feature type="domain" description="Mitochondria-eating protein C-terminal" evidence="14">
    <location>
        <begin position="330"/>
        <end position="445"/>
    </location>
</feature>
<dbReference type="GeneID" id="106175257"/>
<evidence type="ECO:0000256" key="8">
    <source>
        <dbReference type="ARBA" id="ARBA00023054"/>
    </source>
</evidence>
<dbReference type="RefSeq" id="XP_013412620.1">
    <property type="nucleotide sequence ID" value="XM_013557166.1"/>
</dbReference>
<feature type="coiled-coil region" evidence="13">
    <location>
        <begin position="62"/>
        <end position="151"/>
    </location>
</feature>
<proteinExistence type="inferred from homology"/>
<keyword evidence="15" id="KW-1185">Reference proteome</keyword>
<dbReference type="GO" id="GO:0005741">
    <property type="term" value="C:mitochondrial outer membrane"/>
    <property type="evidence" value="ECO:0007669"/>
    <property type="project" value="UniProtKB-SubCell"/>
</dbReference>
<accession>A0A1S3JQJ0</accession>
<keyword evidence="6" id="KW-0963">Cytoplasm</keyword>
<dbReference type="STRING" id="7574.A0A1S3JQJ0"/>
<dbReference type="Pfam" id="PF16026">
    <property type="entry name" value="MIEAP"/>
    <property type="match status" value="2"/>
</dbReference>
<organism evidence="15 16">
    <name type="scientific">Lingula anatina</name>
    <name type="common">Brachiopod</name>
    <name type="synonym">Lingula unguis</name>
    <dbReference type="NCBI Taxonomy" id="7574"/>
    <lineage>
        <taxon>Eukaryota</taxon>
        <taxon>Metazoa</taxon>
        <taxon>Spiralia</taxon>
        <taxon>Lophotrochozoa</taxon>
        <taxon>Brachiopoda</taxon>
        <taxon>Linguliformea</taxon>
        <taxon>Lingulata</taxon>
        <taxon>Lingulida</taxon>
        <taxon>Linguloidea</taxon>
        <taxon>Lingulidae</taxon>
        <taxon>Lingula</taxon>
    </lineage>
</organism>
<dbReference type="Proteomes" id="UP000085678">
    <property type="component" value="Unplaced"/>
</dbReference>
<dbReference type="OrthoDB" id="6148910at2759"/>
<evidence type="ECO:0000256" key="1">
    <source>
        <dbReference type="ARBA" id="ARBA00004294"/>
    </source>
</evidence>
<reference evidence="16" key="1">
    <citation type="submission" date="2025-08" db="UniProtKB">
        <authorList>
            <consortium name="RefSeq"/>
        </authorList>
    </citation>
    <scope>IDENTIFICATION</scope>
    <source>
        <tissue evidence="16">Gonads</tissue>
    </source>
</reference>
<evidence type="ECO:0000256" key="11">
    <source>
        <dbReference type="ARBA" id="ARBA00023136"/>
    </source>
</evidence>
<evidence type="ECO:0000256" key="13">
    <source>
        <dbReference type="SAM" id="Coils"/>
    </source>
</evidence>
<dbReference type="PANTHER" id="PTHR21771:SF1">
    <property type="entry name" value="MITOCHONDRIA-EATING PROTEIN"/>
    <property type="match status" value="1"/>
</dbReference>
<sequence>MYTMYCPSHLPFRTSLQMYTHRQMSRSLISLEKNGLDSLRSQLHERGEMEFCKVIDDVMAREADMLRQLEGWKNKCDQLKNELELKDRELAGLQENVSCLERLHADMKMRPECYGVTPSCLENVNSNEGVIAALQQAIYNLKANILSLNDQDQVLRARLSKVLSDRQTFSDIEDVTDKNRPSAVVQDLRTLYDNEWTDAFSLITDMGVAEETACKFLLDVVMTAYEFSKNKVTTLKKNVPRLISHPLTEHTTTPPPALSLTVSHQRLSGSADVLDYDSDRCKDSDENSVVEKEDTFFKKGMTRRRSFSTPTAPHPQGIHSREYAVLCDKTNKIISSFLIKSADTTDVAPIIKQMKMKLVSKSEYHWVDDMLGEARMTAYIERSASVAWRLAVHHQQLILDQNDCTYDHHRHEVYSGSSRSRVIKFHVWPTLLWQDRTVACKGVVALKTLNRLPSRTRSAENKSDNFFSPTSAAARGCGLDLESNFKGLIYL</sequence>
<evidence type="ECO:0000256" key="12">
    <source>
        <dbReference type="ARBA" id="ARBA00032687"/>
    </source>
</evidence>
<dbReference type="InParanoid" id="A0A1S3JQJ0"/>
<dbReference type="KEGG" id="lak:106175257"/>
<keyword evidence="11" id="KW-0472">Membrane</keyword>
<evidence type="ECO:0000259" key="14">
    <source>
        <dbReference type="Pfam" id="PF16026"/>
    </source>
</evidence>
<keyword evidence="8 13" id="KW-0175">Coiled coil</keyword>
<comment type="similarity">
    <text evidence="4">Belongs to the MIEAP family.</text>
</comment>
<dbReference type="AlphaFoldDB" id="A0A1S3JQJ0"/>
<keyword evidence="7" id="KW-1000">Mitochondrion outer membrane</keyword>
<name>A0A1S3JQJ0_LINAN</name>
<dbReference type="GO" id="GO:0035694">
    <property type="term" value="P:mitochondrial protein catabolic process"/>
    <property type="evidence" value="ECO:0007669"/>
    <property type="project" value="InterPro"/>
</dbReference>
<evidence type="ECO:0000256" key="4">
    <source>
        <dbReference type="ARBA" id="ARBA00008233"/>
    </source>
</evidence>
<evidence type="ECO:0000256" key="9">
    <source>
        <dbReference type="ARBA" id="ARBA00023121"/>
    </source>
</evidence>
<comment type="subcellular location">
    <subcellularLocation>
        <location evidence="3">Cytoplasm</location>
    </subcellularLocation>
    <subcellularLocation>
        <location evidence="2">Mitochondrion matrix</location>
    </subcellularLocation>
    <subcellularLocation>
        <location evidence="1">Mitochondrion outer membrane</location>
    </subcellularLocation>
</comment>
<evidence type="ECO:0000313" key="15">
    <source>
        <dbReference type="Proteomes" id="UP000085678"/>
    </source>
</evidence>
<evidence type="ECO:0000256" key="10">
    <source>
        <dbReference type="ARBA" id="ARBA00023128"/>
    </source>
</evidence>
<keyword evidence="10" id="KW-0496">Mitochondrion</keyword>
<evidence type="ECO:0000256" key="2">
    <source>
        <dbReference type="ARBA" id="ARBA00004305"/>
    </source>
</evidence>
<evidence type="ECO:0000313" key="16">
    <source>
        <dbReference type="RefSeq" id="XP_013412620.1"/>
    </source>
</evidence>
<dbReference type="InterPro" id="IPR031981">
    <property type="entry name" value="MIEAP_C"/>
</dbReference>
<evidence type="ECO:0000256" key="5">
    <source>
        <dbReference type="ARBA" id="ARBA00019863"/>
    </source>
</evidence>
<dbReference type="InterPro" id="IPR026169">
    <property type="entry name" value="MIEAP"/>
</dbReference>
<dbReference type="GO" id="GO:0035695">
    <property type="term" value="P:mitophagy by internal vacuole formation"/>
    <property type="evidence" value="ECO:0007669"/>
    <property type="project" value="TreeGrafter"/>
</dbReference>
<dbReference type="GO" id="GO:0008289">
    <property type="term" value="F:lipid binding"/>
    <property type="evidence" value="ECO:0007669"/>
    <property type="project" value="UniProtKB-KW"/>
</dbReference>
<dbReference type="PANTHER" id="PTHR21771">
    <property type="entry name" value="MITOCHONDRIA-EATING PROTEIN-RELATED"/>
    <property type="match status" value="1"/>
</dbReference>
<gene>
    <name evidence="16" type="primary">LOC106175257</name>
</gene>
<evidence type="ECO:0000256" key="3">
    <source>
        <dbReference type="ARBA" id="ARBA00004496"/>
    </source>
</evidence>
<feature type="domain" description="Mitochondria-eating protein C-terminal" evidence="14">
    <location>
        <begin position="180"/>
        <end position="266"/>
    </location>
</feature>
<evidence type="ECO:0000256" key="7">
    <source>
        <dbReference type="ARBA" id="ARBA00022787"/>
    </source>
</evidence>
<evidence type="ECO:0000256" key="6">
    <source>
        <dbReference type="ARBA" id="ARBA00022490"/>
    </source>
</evidence>
<protein>
    <recommendedName>
        <fullName evidence="5">Mitochondria-eating protein</fullName>
    </recommendedName>
    <alternativeName>
        <fullName evidence="12">Spermatogenesis-associated protein 18</fullName>
    </alternativeName>
</protein>
<dbReference type="GO" id="GO:0005759">
    <property type="term" value="C:mitochondrial matrix"/>
    <property type="evidence" value="ECO:0007669"/>
    <property type="project" value="UniProtKB-SubCell"/>
</dbReference>
<keyword evidence="9" id="KW-0446">Lipid-binding</keyword>